<dbReference type="InterPro" id="IPR013538">
    <property type="entry name" value="ASHA1/2-like_C"/>
</dbReference>
<comment type="similarity">
    <text evidence="1">Belongs to the AHA1 family.</text>
</comment>
<dbReference type="Pfam" id="PF08327">
    <property type="entry name" value="AHSA1"/>
    <property type="match status" value="1"/>
</dbReference>
<dbReference type="RefSeq" id="WP_242373061.1">
    <property type="nucleotide sequence ID" value="NZ_JAKRKC020000003.1"/>
</dbReference>
<organism evidence="3 4">
    <name type="scientific">Actinomadura luzonensis</name>
    <dbReference type="NCBI Taxonomy" id="2805427"/>
    <lineage>
        <taxon>Bacteria</taxon>
        <taxon>Bacillati</taxon>
        <taxon>Actinomycetota</taxon>
        <taxon>Actinomycetes</taxon>
        <taxon>Streptosporangiales</taxon>
        <taxon>Thermomonosporaceae</taxon>
        <taxon>Actinomadura</taxon>
    </lineage>
</organism>
<reference evidence="3 4" key="1">
    <citation type="submission" date="2022-04" db="EMBL/GenBank/DDBJ databases">
        <title>Genome draft of Actinomadura sp. ATCC 31491.</title>
        <authorList>
            <person name="Shi X."/>
            <person name="Du Y."/>
        </authorList>
    </citation>
    <scope>NUCLEOTIDE SEQUENCE [LARGE SCALE GENOMIC DNA]</scope>
    <source>
        <strain evidence="3 4">ATCC 31491</strain>
    </source>
</reference>
<dbReference type="InterPro" id="IPR023393">
    <property type="entry name" value="START-like_dom_sf"/>
</dbReference>
<evidence type="ECO:0000256" key="1">
    <source>
        <dbReference type="ARBA" id="ARBA00006817"/>
    </source>
</evidence>
<gene>
    <name evidence="3" type="ORF">MF672_049700</name>
</gene>
<sequence length="171" mass="18827">MNSPTAEYTIIRDFAAPRALVWAAWTEPERFARWFGPRTMATPLGRITLDTVPGGVWRVTLVGEEGFEATLDGRYREVRAPGRLVFTTGDPDAPGDGPASVVTLELTEAGGRTEMRFHQYGVNTDAEHAEQARAGWIEFFDRLAEHVEDARTAEHVEDARTAEPGVATAGR</sequence>
<dbReference type="CDD" id="cd07814">
    <property type="entry name" value="SRPBCC_CalC_Aha1-like"/>
    <property type="match status" value="1"/>
</dbReference>
<dbReference type="Proteomes" id="UP001317259">
    <property type="component" value="Unassembled WGS sequence"/>
</dbReference>
<feature type="domain" description="Activator of Hsp90 ATPase homologue 1/2-like C-terminal" evidence="2">
    <location>
        <begin position="16"/>
        <end position="148"/>
    </location>
</feature>
<dbReference type="EMBL" id="JAKRKC020000003">
    <property type="protein sequence ID" value="MCK2221831.1"/>
    <property type="molecule type" value="Genomic_DNA"/>
</dbReference>
<dbReference type="Gene3D" id="3.30.530.20">
    <property type="match status" value="1"/>
</dbReference>
<name>A0ABT0GB46_9ACTN</name>
<evidence type="ECO:0000313" key="4">
    <source>
        <dbReference type="Proteomes" id="UP001317259"/>
    </source>
</evidence>
<evidence type="ECO:0000313" key="3">
    <source>
        <dbReference type="EMBL" id="MCK2221831.1"/>
    </source>
</evidence>
<accession>A0ABT0GB46</accession>
<dbReference type="SUPFAM" id="SSF55961">
    <property type="entry name" value="Bet v1-like"/>
    <property type="match status" value="1"/>
</dbReference>
<evidence type="ECO:0000259" key="2">
    <source>
        <dbReference type="Pfam" id="PF08327"/>
    </source>
</evidence>
<keyword evidence="4" id="KW-1185">Reference proteome</keyword>
<comment type="caution">
    <text evidence="3">The sequence shown here is derived from an EMBL/GenBank/DDBJ whole genome shotgun (WGS) entry which is preliminary data.</text>
</comment>
<proteinExistence type="inferred from homology"/>
<protein>
    <submittedName>
        <fullName evidence="3">SRPBCC domain-containing protein</fullName>
    </submittedName>
</protein>